<accession>A0ABS5AMA7</accession>
<keyword evidence="3" id="KW-1185">Reference proteome</keyword>
<protein>
    <submittedName>
        <fullName evidence="2">Uncharacterized protein</fullName>
    </submittedName>
</protein>
<dbReference type="EMBL" id="JAGIOO010000001">
    <property type="protein sequence ID" value="MBP2477709.1"/>
    <property type="molecule type" value="Genomic_DNA"/>
</dbReference>
<feature type="region of interest" description="Disordered" evidence="1">
    <location>
        <begin position="175"/>
        <end position="214"/>
    </location>
</feature>
<gene>
    <name evidence="2" type="ORF">JOF53_006581</name>
</gene>
<name>A0ABS5AMA7_9PSEU</name>
<evidence type="ECO:0000256" key="1">
    <source>
        <dbReference type="SAM" id="MobiDB-lite"/>
    </source>
</evidence>
<comment type="caution">
    <text evidence="2">The sequence shown here is derived from an EMBL/GenBank/DDBJ whole genome shotgun (WGS) entry which is preliminary data.</text>
</comment>
<evidence type="ECO:0000313" key="3">
    <source>
        <dbReference type="Proteomes" id="UP001519363"/>
    </source>
</evidence>
<dbReference type="RefSeq" id="WP_086788893.1">
    <property type="nucleotide sequence ID" value="NZ_JAGIOO010000001.1"/>
</dbReference>
<evidence type="ECO:0000313" key="2">
    <source>
        <dbReference type="EMBL" id="MBP2477709.1"/>
    </source>
</evidence>
<proteinExistence type="predicted"/>
<dbReference type="Proteomes" id="UP001519363">
    <property type="component" value="Unassembled WGS sequence"/>
</dbReference>
<organism evidence="2 3">
    <name type="scientific">Crossiella equi</name>
    <dbReference type="NCBI Taxonomy" id="130796"/>
    <lineage>
        <taxon>Bacteria</taxon>
        <taxon>Bacillati</taxon>
        <taxon>Actinomycetota</taxon>
        <taxon>Actinomycetes</taxon>
        <taxon>Pseudonocardiales</taxon>
        <taxon>Pseudonocardiaceae</taxon>
        <taxon>Crossiella</taxon>
    </lineage>
</organism>
<reference evidence="2 3" key="1">
    <citation type="submission" date="2021-03" db="EMBL/GenBank/DDBJ databases">
        <title>Sequencing the genomes of 1000 actinobacteria strains.</title>
        <authorList>
            <person name="Klenk H.-P."/>
        </authorList>
    </citation>
    <scope>NUCLEOTIDE SEQUENCE [LARGE SCALE GENOMIC DNA]</scope>
    <source>
        <strain evidence="2 3">DSM 44580</strain>
    </source>
</reference>
<sequence length="214" mass="23832">MINEYSALSLNPLSGLYGPDDTLLGRLRQGGAHEILAGLKHFLDTSQWSLYRVTRIFSRPGRAVRSLTVLTQGTRSRVEDHLAQMARAVGGLTEAGLTGHRLVLRARRTTFPHIEDVVVTAPSRAQHKVNPAFLTQWKACAQPGDREVDERALDYIARTHRSGNDPDRLTLVRTEHKCGPQGRPTPRRHRPNSGLARSIRQDQDPSPALLSAMR</sequence>